<gene>
    <name evidence="2" type="ORF">DIS07_04335</name>
</gene>
<evidence type="ECO:0000313" key="2">
    <source>
        <dbReference type="EMBL" id="PWG05679.1"/>
    </source>
</evidence>
<name>A0A2U2JBF8_9FLAO</name>
<dbReference type="OrthoDB" id="1200950at2"/>
<protein>
    <submittedName>
        <fullName evidence="2">Uncharacterized protein</fullName>
    </submittedName>
</protein>
<accession>A0A2U2JBF8</accession>
<dbReference type="AlphaFoldDB" id="A0A2U2JBF8"/>
<comment type="caution">
    <text evidence="2">The sequence shown here is derived from an EMBL/GenBank/DDBJ whole genome shotgun (WGS) entry which is preliminary data.</text>
</comment>
<dbReference type="Proteomes" id="UP000245670">
    <property type="component" value="Unassembled WGS sequence"/>
</dbReference>
<evidence type="ECO:0000313" key="3">
    <source>
        <dbReference type="Proteomes" id="UP000245670"/>
    </source>
</evidence>
<keyword evidence="1" id="KW-0472">Membrane</keyword>
<dbReference type="EMBL" id="QFFG01000002">
    <property type="protein sequence ID" value="PWG05679.1"/>
    <property type="molecule type" value="Genomic_DNA"/>
</dbReference>
<proteinExistence type="predicted"/>
<evidence type="ECO:0000256" key="1">
    <source>
        <dbReference type="SAM" id="Phobius"/>
    </source>
</evidence>
<keyword evidence="1" id="KW-1133">Transmembrane helix</keyword>
<keyword evidence="3" id="KW-1185">Reference proteome</keyword>
<keyword evidence="1" id="KW-0812">Transmembrane</keyword>
<feature type="transmembrane region" description="Helical" evidence="1">
    <location>
        <begin position="51"/>
        <end position="69"/>
    </location>
</feature>
<sequence length="159" mass="18564">MQKKGIVKIVSNKRAWYERLLGAVFFSIATYSVIIFYINNGVAITEDYYKISFRVLAGLIVLVAFGIKFSRVLSHYFDLELNKYKAYWSVGPFGFGSWVNTNKLDRVSTFLNNKNYCEVNIWDVENNKYSITSFYEIDDAVNFGRELAIKLDIKFKERK</sequence>
<organism evidence="2 3">
    <name type="scientific">Polaribacter aquimarinus</name>
    <dbReference type="NCBI Taxonomy" id="2100726"/>
    <lineage>
        <taxon>Bacteria</taxon>
        <taxon>Pseudomonadati</taxon>
        <taxon>Bacteroidota</taxon>
        <taxon>Flavobacteriia</taxon>
        <taxon>Flavobacteriales</taxon>
        <taxon>Flavobacteriaceae</taxon>
    </lineage>
</organism>
<reference evidence="2 3" key="1">
    <citation type="submission" date="2018-05" db="EMBL/GenBank/DDBJ databases">
        <title>Polaribacter aquimarinus sp. nov., isolated from sediment in a sediment of sea.</title>
        <authorList>
            <person name="Lu D."/>
        </authorList>
    </citation>
    <scope>NUCLEOTIDE SEQUENCE [LARGE SCALE GENOMIC DNA]</scope>
    <source>
        <strain evidence="2 3">ZY113</strain>
    </source>
</reference>
<feature type="transmembrane region" description="Helical" evidence="1">
    <location>
        <begin position="20"/>
        <end position="39"/>
    </location>
</feature>
<dbReference type="RefSeq" id="WP_109404012.1">
    <property type="nucleotide sequence ID" value="NZ_QFFG01000002.1"/>
</dbReference>